<organism evidence="3 4">
    <name type="scientific">Faecalibacterium prausnitzii</name>
    <dbReference type="NCBI Taxonomy" id="853"/>
    <lineage>
        <taxon>Bacteria</taxon>
        <taxon>Bacillati</taxon>
        <taxon>Bacillota</taxon>
        <taxon>Clostridia</taxon>
        <taxon>Eubacteriales</taxon>
        <taxon>Oscillospiraceae</taxon>
        <taxon>Faecalibacterium</taxon>
    </lineage>
</organism>
<dbReference type="SMART" id="SM00855">
    <property type="entry name" value="PGAM"/>
    <property type="match status" value="1"/>
</dbReference>
<dbReference type="PANTHER" id="PTHR48100:SF1">
    <property type="entry name" value="HISTIDINE PHOSPHATASE FAMILY PROTEIN-RELATED"/>
    <property type="match status" value="1"/>
</dbReference>
<dbReference type="GO" id="GO:0005737">
    <property type="term" value="C:cytoplasm"/>
    <property type="evidence" value="ECO:0007669"/>
    <property type="project" value="TreeGrafter"/>
</dbReference>
<comment type="caution">
    <text evidence="3">The sequence shown here is derived from an EMBL/GenBank/DDBJ whole genome shotgun (WGS) entry which is preliminary data.</text>
</comment>
<protein>
    <submittedName>
        <fullName evidence="3">Histidine phosphatase family protein</fullName>
    </submittedName>
</protein>
<accession>A0A2A7B9Z5</accession>
<dbReference type="PIRSF" id="PIRSF000709">
    <property type="entry name" value="6PFK_2-Ptase"/>
    <property type="match status" value="1"/>
</dbReference>
<evidence type="ECO:0000256" key="2">
    <source>
        <dbReference type="PIRSR" id="PIRSR613078-2"/>
    </source>
</evidence>
<dbReference type="Gene3D" id="3.40.50.1240">
    <property type="entry name" value="Phosphoglycerate mutase-like"/>
    <property type="match status" value="1"/>
</dbReference>
<reference evidence="3 4" key="1">
    <citation type="journal article" date="2017" name="Front. Microbiol.">
        <title>New Insights into the Diversity of the Genus Faecalibacterium.</title>
        <authorList>
            <person name="Benevides L."/>
            <person name="Burman S."/>
            <person name="Martin R."/>
            <person name="Robert V."/>
            <person name="Thomas M."/>
            <person name="Miquel S."/>
            <person name="Chain F."/>
            <person name="Sokol H."/>
            <person name="Bermudez-Humaran L.G."/>
            <person name="Morrison M."/>
            <person name="Langella P."/>
            <person name="Azevedo V.A."/>
            <person name="Chatel J.M."/>
            <person name="Soares S."/>
        </authorList>
    </citation>
    <scope>NUCLEOTIDE SEQUENCE [LARGE SCALE GENOMIC DNA]</scope>
    <source>
        <strain evidence="3 4">AHMP21</strain>
    </source>
</reference>
<dbReference type="OrthoDB" id="9781415at2"/>
<feature type="active site" description="Tele-phosphohistidine intermediate" evidence="1">
    <location>
        <position position="9"/>
    </location>
</feature>
<dbReference type="CDD" id="cd07067">
    <property type="entry name" value="HP_PGM_like"/>
    <property type="match status" value="1"/>
</dbReference>
<proteinExistence type="predicted"/>
<evidence type="ECO:0000256" key="1">
    <source>
        <dbReference type="PIRSR" id="PIRSR613078-1"/>
    </source>
</evidence>
<dbReference type="InterPro" id="IPR013078">
    <property type="entry name" value="His_Pase_superF_clade-1"/>
</dbReference>
<gene>
    <name evidence="3" type="ORF">CHR60_00965</name>
</gene>
<feature type="active site" description="Proton donor/acceptor" evidence="1">
    <location>
        <position position="84"/>
    </location>
</feature>
<feature type="binding site" evidence="2">
    <location>
        <begin position="8"/>
        <end position="15"/>
    </location>
    <ligand>
        <name>substrate</name>
    </ligand>
</feature>
<dbReference type="InterPro" id="IPR029033">
    <property type="entry name" value="His_PPase_superfam"/>
</dbReference>
<dbReference type="EMBL" id="NOUV01000004">
    <property type="protein sequence ID" value="PDX88141.1"/>
    <property type="molecule type" value="Genomic_DNA"/>
</dbReference>
<dbReference type="GO" id="GO:0016791">
    <property type="term" value="F:phosphatase activity"/>
    <property type="evidence" value="ECO:0007669"/>
    <property type="project" value="TreeGrafter"/>
</dbReference>
<dbReference type="AlphaFoldDB" id="A0A2A7B9Z5"/>
<dbReference type="RefSeq" id="WP_097791309.1">
    <property type="nucleotide sequence ID" value="NZ_NOUV01000004.1"/>
</dbReference>
<evidence type="ECO:0000313" key="3">
    <source>
        <dbReference type="EMBL" id="PDX88141.1"/>
    </source>
</evidence>
<dbReference type="PANTHER" id="PTHR48100">
    <property type="entry name" value="BROAD-SPECIFICITY PHOSPHATASE YOR283W-RELATED"/>
    <property type="match status" value="1"/>
</dbReference>
<name>A0A2A7B9Z5_9FIRM</name>
<dbReference type="Pfam" id="PF00300">
    <property type="entry name" value="His_Phos_1"/>
    <property type="match status" value="1"/>
</dbReference>
<dbReference type="InterPro" id="IPR050275">
    <property type="entry name" value="PGM_Phosphatase"/>
</dbReference>
<sequence>MHNLYFTRHGETVWNVENKICGMTDSPLTARGRAQAAALGAHVRDSGVHIDEILYSPLSRAADTALAIAEATGIPARPEPRLREQCFGRYEGTPRDGAEFKVSKTHFADRYSGGESMLQLAQRIYDLLDELRADEGKTYLLVAHNGIARVVRSYFYDMTNEEYAAFGIRNCEFVEYTFE</sequence>
<evidence type="ECO:0000313" key="4">
    <source>
        <dbReference type="Proteomes" id="UP000220904"/>
    </source>
</evidence>
<feature type="binding site" evidence="2">
    <location>
        <position position="60"/>
    </location>
    <ligand>
        <name>substrate</name>
    </ligand>
</feature>
<dbReference type="SUPFAM" id="SSF53254">
    <property type="entry name" value="Phosphoglycerate mutase-like"/>
    <property type="match status" value="1"/>
</dbReference>
<dbReference type="Proteomes" id="UP000220904">
    <property type="component" value="Unassembled WGS sequence"/>
</dbReference>